<name>A0A7S0J7H7_9EUKA</name>
<keyword evidence="2" id="KW-1133">Transmembrane helix</keyword>
<evidence type="ECO:0000313" key="3">
    <source>
        <dbReference type="EMBL" id="CAD8543570.1"/>
    </source>
</evidence>
<feature type="transmembrane region" description="Helical" evidence="2">
    <location>
        <begin position="129"/>
        <end position="147"/>
    </location>
</feature>
<evidence type="ECO:0000256" key="2">
    <source>
        <dbReference type="SAM" id="Phobius"/>
    </source>
</evidence>
<accession>A0A7S0J7H7</accession>
<keyword evidence="2" id="KW-0472">Membrane</keyword>
<dbReference type="SUPFAM" id="SSF47616">
    <property type="entry name" value="GST C-terminal domain-like"/>
    <property type="match status" value="1"/>
</dbReference>
<dbReference type="InterPro" id="IPR036282">
    <property type="entry name" value="Glutathione-S-Trfase_C_sf"/>
</dbReference>
<dbReference type="EMBL" id="HBER01037189">
    <property type="protein sequence ID" value="CAD8543570.1"/>
    <property type="molecule type" value="Transcribed_RNA"/>
</dbReference>
<protein>
    <recommendedName>
        <fullName evidence="4">GST C-terminal domain-containing protein</fullName>
    </recommendedName>
</protein>
<sequence length="150" mass="16244">MDASEGPFFLGETFSLFEVAMAPFWQRYLWVGQHYRDLAFPEEPAFARMHKWWAAVQAHPAVAATLVCRARLVASYSDYALNRGTSAYAKSVQQYLSAEAQGQQPQGEHKTASTTPGTPSGPANRRGSFALALAVLAAAAAAAAALCHRR</sequence>
<gene>
    <name evidence="3" type="ORF">CLEP1334_LOCUS18857</name>
</gene>
<dbReference type="PANTHER" id="PTHR43968:SF6">
    <property type="entry name" value="GLUTATHIONE S-TRANSFERASE OMEGA"/>
    <property type="match status" value="1"/>
</dbReference>
<feature type="region of interest" description="Disordered" evidence="1">
    <location>
        <begin position="99"/>
        <end position="123"/>
    </location>
</feature>
<reference evidence="3" key="1">
    <citation type="submission" date="2021-01" db="EMBL/GenBank/DDBJ databases">
        <authorList>
            <person name="Corre E."/>
            <person name="Pelletier E."/>
            <person name="Niang G."/>
            <person name="Scheremetjew M."/>
            <person name="Finn R."/>
            <person name="Kale V."/>
            <person name="Holt S."/>
            <person name="Cochrane G."/>
            <person name="Meng A."/>
            <person name="Brown T."/>
            <person name="Cohen L."/>
        </authorList>
    </citation>
    <scope>NUCLEOTIDE SEQUENCE</scope>
    <source>
        <strain evidence="3">RCC1130</strain>
    </source>
</reference>
<dbReference type="InterPro" id="IPR050983">
    <property type="entry name" value="GST_Omega/HSP26"/>
</dbReference>
<dbReference type="Gene3D" id="1.20.1050.10">
    <property type="match status" value="1"/>
</dbReference>
<feature type="compositionally biased region" description="Low complexity" evidence="1">
    <location>
        <begin position="112"/>
        <end position="123"/>
    </location>
</feature>
<keyword evidence="2" id="KW-0812">Transmembrane</keyword>
<dbReference type="PANTHER" id="PTHR43968">
    <property type="match status" value="1"/>
</dbReference>
<evidence type="ECO:0000256" key="1">
    <source>
        <dbReference type="SAM" id="MobiDB-lite"/>
    </source>
</evidence>
<organism evidence="3">
    <name type="scientific">Calcidiscus leptoporus</name>
    <dbReference type="NCBI Taxonomy" id="127549"/>
    <lineage>
        <taxon>Eukaryota</taxon>
        <taxon>Haptista</taxon>
        <taxon>Haptophyta</taxon>
        <taxon>Prymnesiophyceae</taxon>
        <taxon>Coccolithales</taxon>
        <taxon>Calcidiscaceae</taxon>
        <taxon>Calcidiscus</taxon>
    </lineage>
</organism>
<evidence type="ECO:0008006" key="4">
    <source>
        <dbReference type="Google" id="ProtNLM"/>
    </source>
</evidence>
<dbReference type="AlphaFoldDB" id="A0A7S0J7H7"/>
<proteinExistence type="predicted"/>
<dbReference type="GO" id="GO:0005737">
    <property type="term" value="C:cytoplasm"/>
    <property type="evidence" value="ECO:0007669"/>
    <property type="project" value="TreeGrafter"/>
</dbReference>